<dbReference type="Pfam" id="PF00069">
    <property type="entry name" value="Pkinase"/>
    <property type="match status" value="1"/>
</dbReference>
<dbReference type="CDD" id="cd00082">
    <property type="entry name" value="HisKA"/>
    <property type="match status" value="1"/>
</dbReference>
<evidence type="ECO:0000259" key="4">
    <source>
        <dbReference type="PROSITE" id="PS50011"/>
    </source>
</evidence>
<dbReference type="SMART" id="SM00065">
    <property type="entry name" value="GAF"/>
    <property type="match status" value="1"/>
</dbReference>
<evidence type="ECO:0000256" key="3">
    <source>
        <dbReference type="ARBA" id="ARBA00022553"/>
    </source>
</evidence>
<dbReference type="Proteomes" id="UP000463700">
    <property type="component" value="Unassembled WGS sequence"/>
</dbReference>
<proteinExistence type="predicted"/>
<dbReference type="SUPFAM" id="SSF55874">
    <property type="entry name" value="ATPase domain of HSP90 chaperone/DNA topoisomerase II/histidine kinase"/>
    <property type="match status" value="1"/>
</dbReference>
<dbReference type="Pfam" id="PF08447">
    <property type="entry name" value="PAS_3"/>
    <property type="match status" value="1"/>
</dbReference>
<evidence type="ECO:0000313" key="6">
    <source>
        <dbReference type="EMBL" id="KAE8761510.1"/>
    </source>
</evidence>
<dbReference type="GO" id="GO:0000155">
    <property type="term" value="F:phosphorelay sensor kinase activity"/>
    <property type="evidence" value="ECO:0007669"/>
    <property type="project" value="InterPro"/>
</dbReference>
<dbReference type="Gene3D" id="1.10.287.130">
    <property type="match status" value="1"/>
</dbReference>
<dbReference type="InterPro" id="IPR029016">
    <property type="entry name" value="GAF-like_dom_sf"/>
</dbReference>
<dbReference type="PROSITE" id="PS50011">
    <property type="entry name" value="PROTEIN_KINASE_DOM"/>
    <property type="match status" value="1"/>
</dbReference>
<dbReference type="CDD" id="cd00130">
    <property type="entry name" value="PAS"/>
    <property type="match status" value="1"/>
</dbReference>
<comment type="catalytic activity">
    <reaction evidence="1">
        <text>ATP + protein L-histidine = ADP + protein N-phospho-L-histidine.</text>
        <dbReference type="EC" id="2.7.13.3"/>
    </reaction>
</comment>
<evidence type="ECO:0000256" key="2">
    <source>
        <dbReference type="ARBA" id="ARBA00012438"/>
    </source>
</evidence>
<evidence type="ECO:0000313" key="7">
    <source>
        <dbReference type="Proteomes" id="UP000463700"/>
    </source>
</evidence>
<protein>
    <recommendedName>
        <fullName evidence="2">histidine kinase</fullName>
        <ecNumber evidence="2">2.7.13.3</ecNumber>
    </recommendedName>
</protein>
<dbReference type="InterPro" id="IPR000014">
    <property type="entry name" value="PAS"/>
</dbReference>
<dbReference type="InterPro" id="IPR011009">
    <property type="entry name" value="Kinase-like_dom_sf"/>
</dbReference>
<dbReference type="PANTHER" id="PTHR43642:SF1">
    <property type="entry name" value="HYBRID SIGNAL TRANSDUCTION HISTIDINE KINASE G"/>
    <property type="match status" value="1"/>
</dbReference>
<sequence>MDGREELSTAAIVEGVRGSSPDSGVSVHFDQAWFDRLALEALMVDGNIVRYRARWQEGARSWLIAVPTDLPSDAVSRRLQQEFAPADKLESTWAVRPVALVRLSRGPVLVYEDNGGTLVLPPANGLIAVGRFLRIAVGAARALRLAHARGVLHRDLKPSNLLECSDGTIRLLGFRDAFSLVGDPLTESPDTLYGTLAYMSPEQARRAEGHADERSDLYSLGVTLYELLTGQLPFEAADAVEWVYNHVARQPANPRQHRRSFPAVLGSIVLKLLAKNPAERYQSASSLEADLRRCLADWNEMQHIVPFEPAAEDNVRNLAVTHRLFGRAYEYNTLLDAFGRNARQAMAELIFVSGYSGAGKSELVRSVHRATAQTATLFASGKFEQYGQNAPYAPLMQAIRSLFQRILGESDGELDNWRDVLREAVGTQGKLLVSYIPELELVLGVQPEVPDLPPVEAQLRFQALITRLLSVFATEAHPLILFFDDVHWFDDATLNFIASFLTTVEDRHVLLICAYRVNEVDRSPRFKAFLNSLPSASARISTIDVTPLDTANVAALLADALHCGSAHVYPLAAVVQEKTGGNPFFIKQLLLALADNQLICYDGMAGRWTWDIDRIGEYESSDNVVDLMVARLTRLPAEAQTVLRLLASMGRRLDRATLARIDPDGGVELERRLHPAVEAGLTVSDRTGFAFAHDRVQEAAYALIVEEERGAEHARIARILLEDFDIGDLQRPAFDIAHHIERAQAAGALCELDAHETTVFSRICLQAARHAKEAIAIQSALNYLDVGQTLLDASGEDYSQSLGYEIGILRVQCHILDANFEAAGTQIEKLLDQNLSVIARASVYKLKADMQQHLSDYEAAVDTALEGIKLFGTYLPRYPEAADVEAAYRRLNQSLGGRTLASIADLPPLRNAAIESELNLLVSIYAPSSFVNERLGFLNLCHMVQLTIDHGITAASAHCLAWFGVYVAEFFGEYAQGFEFSRLARTLVEERGYHAVATSTLVALDQVAVWTQPLSYVLECARAAFESAGPSGDLTMSCYACNHIVSDLLILGAPLEQVDKEIDLGLSFARRVRFKDVEGILELQKRFVHSLTGGPGLPGNFGVVVDGKMSFDAGVLNTQMATLRFWIWLLKGVSCYFHGDYQNARYCLTEAGELKWATPAHIHLLDYHFYTALTLAKLSGGEEAGAAVAAIEPHLAKLRNWAQLNPSTFRDKLLLVEAEVARLGGSPLVALSLYEQAAEAASENGFNHGNALAHELASGCSEANGLFSAARHHSRRAIDSYTRWGALAKVRQLERAQPPAELSLERLVTSRPSVEIPDAQQQFDLVSALKSSQALSEEIVLDKLIHTLVSLAIVHAGAQSGMLILLKGNVPVVEAIGRDEPGGVQVKLGEYTLTREEVPASVLHTALRTRKPVVVEDAQGDPRFSFDVSLSNRSVRSVCCLPLVKQGNVVGVLYLENNLTAGVFTASRTSVLEMLASQAAISLETARLYAELVEENKRRQETEMALRMSEEALALGQRISRSGSYIWNTLTGERYWSKELYNVFGLPIEAGSPSTQAVLERIHPEDVGLYQEAVTRAAHNRTPFRQKYRIVTPDGAVKYLEVLGEPSGVSNFVGVVTDFTDRHTTELALQNAKIELAKASRATTMGELAASIAHEINQPLASIVSNASAGVRWLNRPVPDIPEALGGLRDIVKDGKRAGDIIRALQSLAKEAKPSFVPTLVDGVVREVFELAAAEVEQRSLAVRLDLAAGRSVMADRVQLQQVLFNLVMNAADAMSHLDAKQRLLSITSRVGDRGSVVVSVQDNGSGISEEIGARIFDAFFTTKKTGMGMGLAICKSIIEAHGGTLTAGPGYPRGTIFVFTLPTAA</sequence>
<dbReference type="InterPro" id="IPR003018">
    <property type="entry name" value="GAF"/>
</dbReference>
<comment type="caution">
    <text evidence="6">The sequence shown here is derived from an EMBL/GenBank/DDBJ whole genome shotgun (WGS) entry which is preliminary data.</text>
</comment>
<dbReference type="OrthoDB" id="9801841at2"/>
<dbReference type="InterPro" id="IPR000719">
    <property type="entry name" value="Prot_kinase_dom"/>
</dbReference>
<dbReference type="InterPro" id="IPR027417">
    <property type="entry name" value="P-loop_NTPase"/>
</dbReference>
<dbReference type="SUPFAM" id="SSF47384">
    <property type="entry name" value="Homodimeric domain of signal transducing histidine kinase"/>
    <property type="match status" value="1"/>
</dbReference>
<feature type="domain" description="Histidine kinase" evidence="5">
    <location>
        <begin position="1651"/>
        <end position="1866"/>
    </location>
</feature>
<feature type="domain" description="Protein kinase" evidence="4">
    <location>
        <begin position="1"/>
        <end position="295"/>
    </location>
</feature>
<dbReference type="Gene3D" id="3.30.450.20">
    <property type="entry name" value="PAS domain"/>
    <property type="match status" value="1"/>
</dbReference>
<accession>A0A6N6WR07</accession>
<dbReference type="SUPFAM" id="SSF55785">
    <property type="entry name" value="PYP-like sensor domain (PAS domain)"/>
    <property type="match status" value="1"/>
</dbReference>
<dbReference type="InterPro" id="IPR036890">
    <property type="entry name" value="HATPase_C_sf"/>
</dbReference>
<dbReference type="InterPro" id="IPR005467">
    <property type="entry name" value="His_kinase_dom"/>
</dbReference>
<organism evidence="6 7">
    <name type="scientific">Paraburkholderia madseniana</name>
    <dbReference type="NCBI Taxonomy" id="2599607"/>
    <lineage>
        <taxon>Bacteria</taxon>
        <taxon>Pseudomonadati</taxon>
        <taxon>Pseudomonadota</taxon>
        <taxon>Betaproteobacteria</taxon>
        <taxon>Burkholderiales</taxon>
        <taxon>Burkholderiaceae</taxon>
        <taxon>Paraburkholderia</taxon>
    </lineage>
</organism>
<dbReference type="InterPro" id="IPR053159">
    <property type="entry name" value="Hybrid_Histidine_Kinase"/>
</dbReference>
<dbReference type="EC" id="2.7.13.3" evidence="2"/>
<evidence type="ECO:0000259" key="5">
    <source>
        <dbReference type="PROSITE" id="PS50109"/>
    </source>
</evidence>
<dbReference type="SMART" id="SM00388">
    <property type="entry name" value="HisKA"/>
    <property type="match status" value="1"/>
</dbReference>
<dbReference type="Pfam" id="PF02518">
    <property type="entry name" value="HATPase_c"/>
    <property type="match status" value="1"/>
</dbReference>
<dbReference type="Pfam" id="PF01590">
    <property type="entry name" value="GAF"/>
    <property type="match status" value="1"/>
</dbReference>
<dbReference type="Gene3D" id="3.40.50.300">
    <property type="entry name" value="P-loop containing nucleotide triphosphate hydrolases"/>
    <property type="match status" value="1"/>
</dbReference>
<dbReference type="PRINTS" id="PR00344">
    <property type="entry name" value="BCTRLSENSOR"/>
</dbReference>
<dbReference type="InterPro" id="IPR003661">
    <property type="entry name" value="HisK_dim/P_dom"/>
</dbReference>
<dbReference type="SMART" id="SM00387">
    <property type="entry name" value="HATPase_c"/>
    <property type="match status" value="1"/>
</dbReference>
<dbReference type="Pfam" id="PF13191">
    <property type="entry name" value="AAA_16"/>
    <property type="match status" value="1"/>
</dbReference>
<dbReference type="InterPro" id="IPR036097">
    <property type="entry name" value="HisK_dim/P_sf"/>
</dbReference>
<dbReference type="CDD" id="cd14014">
    <property type="entry name" value="STKc_PknB_like"/>
    <property type="match status" value="1"/>
</dbReference>
<dbReference type="SUPFAM" id="SSF52540">
    <property type="entry name" value="P-loop containing nucleoside triphosphate hydrolases"/>
    <property type="match status" value="1"/>
</dbReference>
<dbReference type="SMART" id="SM00220">
    <property type="entry name" value="S_TKc"/>
    <property type="match status" value="1"/>
</dbReference>
<name>A0A6N6WR07_9BURK</name>
<dbReference type="PROSITE" id="PS50109">
    <property type="entry name" value="HIS_KIN"/>
    <property type="match status" value="1"/>
</dbReference>
<gene>
    <name evidence="6" type="ORF">FSO04_02725</name>
</gene>
<dbReference type="InterPro" id="IPR035965">
    <property type="entry name" value="PAS-like_dom_sf"/>
</dbReference>
<dbReference type="SUPFAM" id="SSF56112">
    <property type="entry name" value="Protein kinase-like (PK-like)"/>
    <property type="match status" value="1"/>
</dbReference>
<dbReference type="SUPFAM" id="SSF55781">
    <property type="entry name" value="GAF domain-like"/>
    <property type="match status" value="1"/>
</dbReference>
<dbReference type="InterPro" id="IPR004358">
    <property type="entry name" value="Sig_transdc_His_kin-like_C"/>
</dbReference>
<dbReference type="EMBL" id="VOSW01000003">
    <property type="protein sequence ID" value="KAE8761510.1"/>
    <property type="molecule type" value="Genomic_DNA"/>
</dbReference>
<dbReference type="InterPro" id="IPR013655">
    <property type="entry name" value="PAS_fold_3"/>
</dbReference>
<dbReference type="Gene3D" id="3.30.565.10">
    <property type="entry name" value="Histidine kinase-like ATPase, C-terminal domain"/>
    <property type="match status" value="1"/>
</dbReference>
<keyword evidence="3" id="KW-0597">Phosphoprotein</keyword>
<dbReference type="InterPro" id="IPR041664">
    <property type="entry name" value="AAA_16"/>
</dbReference>
<dbReference type="Gene3D" id="3.30.450.40">
    <property type="match status" value="1"/>
</dbReference>
<dbReference type="PANTHER" id="PTHR43642">
    <property type="entry name" value="HYBRID SIGNAL TRANSDUCTION HISTIDINE KINASE G"/>
    <property type="match status" value="1"/>
</dbReference>
<dbReference type="Gene3D" id="1.10.510.10">
    <property type="entry name" value="Transferase(Phosphotransferase) domain 1"/>
    <property type="match status" value="1"/>
</dbReference>
<evidence type="ECO:0000256" key="1">
    <source>
        <dbReference type="ARBA" id="ARBA00000085"/>
    </source>
</evidence>
<dbReference type="InterPro" id="IPR003594">
    <property type="entry name" value="HATPase_dom"/>
</dbReference>
<reference evidence="6 7" key="1">
    <citation type="journal article" date="2020" name="Int. J. Syst. Evol. Microbiol.">
        <title>Paraburkholderia madseniana sp. nov., a phenolic acid-degrading bacterium isolated from acidic forest soil.</title>
        <authorList>
            <person name="Wilhelm R.C."/>
            <person name="Murphy S.J.L."/>
            <person name="Feriancek N.M."/>
            <person name="Karasz D.C."/>
            <person name="DeRito C.M."/>
            <person name="Newman J.D."/>
            <person name="Buckley D.H."/>
        </authorList>
    </citation>
    <scope>NUCLEOTIDE SEQUENCE [LARGE SCALE GENOMIC DNA]</scope>
    <source>
        <strain evidence="6 7">RP11</strain>
    </source>
</reference>
<dbReference type="GO" id="GO:0005524">
    <property type="term" value="F:ATP binding"/>
    <property type="evidence" value="ECO:0007669"/>
    <property type="project" value="InterPro"/>
</dbReference>